<keyword evidence="2" id="KW-1185">Reference proteome</keyword>
<evidence type="ECO:0000313" key="1">
    <source>
        <dbReference type="EMBL" id="MFO2480026.1"/>
    </source>
</evidence>
<sequence length="164" mass="18684">MTMNDIDIDRYAPGDEKDVIALILPIQREEFGIEISAEDQPDLMQIQSFYQTGTGDFWLARRQGAVIGTIGLKDIGNGEVALRKMFVAAPWRGREFNVAKQMLELLVEASKERGVKRIYLGTTDRFLAAHRFYEKHGFELIEQQNLPAGFPLMVVDTRFYALVL</sequence>
<protein>
    <submittedName>
        <fullName evidence="1">GNAT family N-acetyltransferase</fullName>
    </submittedName>
</protein>
<proteinExistence type="predicted"/>
<dbReference type="EMBL" id="JAPEQY010000020">
    <property type="protein sequence ID" value="MFO2480026.1"/>
    <property type="molecule type" value="Genomic_DNA"/>
</dbReference>
<dbReference type="Proteomes" id="UP001637618">
    <property type="component" value="Unassembled WGS sequence"/>
</dbReference>
<gene>
    <name evidence="1" type="ORF">OOJ96_21795</name>
</gene>
<comment type="caution">
    <text evidence="1">The sequence shown here is derived from an EMBL/GenBank/DDBJ whole genome shotgun (WGS) entry which is preliminary data.</text>
</comment>
<accession>A0ACC7PIC2</accession>
<organism evidence="1 2">
    <name type="scientific">Pseudomonas imrae</name>
    <dbReference type="NCBI Taxonomy" id="2992837"/>
    <lineage>
        <taxon>Bacteria</taxon>
        <taxon>Pseudomonadati</taxon>
        <taxon>Pseudomonadota</taxon>
        <taxon>Gammaproteobacteria</taxon>
        <taxon>Pseudomonadales</taxon>
        <taxon>Pseudomonadaceae</taxon>
        <taxon>Pseudomonas</taxon>
    </lineage>
</organism>
<name>A0ACC7PIC2_9PSED</name>
<evidence type="ECO:0000313" key="2">
    <source>
        <dbReference type="Proteomes" id="UP001637618"/>
    </source>
</evidence>
<reference evidence="1" key="1">
    <citation type="submission" date="2022-11" db="EMBL/GenBank/DDBJ databases">
        <title>Draft genome sequences of strains of Pseudomonas imrae sp. nov.</title>
        <authorList>
            <person name="Salva Serra F."/>
            <person name="Nimje P."/>
            <person name="Moore E.R.B."/>
            <person name="Marathe N.P."/>
        </authorList>
    </citation>
    <scope>NUCLEOTIDE SEQUENCE</scope>
    <source>
        <strain evidence="1">15FMM2</strain>
    </source>
</reference>